<name>A0A7H4LMH8_WHEAT</name>
<feature type="compositionally biased region" description="Polar residues" evidence="1">
    <location>
        <begin position="7"/>
        <end position="24"/>
    </location>
</feature>
<reference evidence="2 3" key="1">
    <citation type="submission" date="2018-05" db="EMBL/GenBank/DDBJ databases">
        <authorList>
            <person name="Thind KAUR A."/>
        </authorList>
    </citation>
    <scope>NUCLEOTIDE SEQUENCE [LARGE SCALE GENOMIC DNA]</scope>
</reference>
<protein>
    <submittedName>
        <fullName evidence="2">Uncharacterized protein</fullName>
    </submittedName>
</protein>
<dbReference type="EMBL" id="LS480641">
    <property type="protein sequence ID" value="SPT19816.1"/>
    <property type="molecule type" value="Genomic_DNA"/>
</dbReference>
<evidence type="ECO:0000313" key="2">
    <source>
        <dbReference type="EMBL" id="SPT19816.1"/>
    </source>
</evidence>
<accession>A0A7H4LMH8</accession>
<organism evidence="2 3">
    <name type="scientific">Triticum aestivum</name>
    <name type="common">Wheat</name>
    <dbReference type="NCBI Taxonomy" id="4565"/>
    <lineage>
        <taxon>Eukaryota</taxon>
        <taxon>Viridiplantae</taxon>
        <taxon>Streptophyta</taxon>
        <taxon>Embryophyta</taxon>
        <taxon>Tracheophyta</taxon>
        <taxon>Spermatophyta</taxon>
        <taxon>Magnoliopsida</taxon>
        <taxon>Liliopsida</taxon>
        <taxon>Poales</taxon>
        <taxon>Poaceae</taxon>
        <taxon>BOP clade</taxon>
        <taxon>Pooideae</taxon>
        <taxon>Triticodae</taxon>
        <taxon>Triticeae</taxon>
        <taxon>Triticinae</taxon>
        <taxon>Triticum</taxon>
    </lineage>
</organism>
<evidence type="ECO:0000256" key="1">
    <source>
        <dbReference type="SAM" id="MobiDB-lite"/>
    </source>
</evidence>
<sequence>MAWVPKRSSQNKNDVQPSISTSVTKVKKEKDGSQKQLSRRFASPHQNLRLAHHPYSSTIPLMPLPWNSSSGMINYPPWIYFDSWKRHNFLHHERVLPNLYTFY</sequence>
<proteinExistence type="predicted"/>
<evidence type="ECO:0000313" key="3">
    <source>
        <dbReference type="Proteomes" id="UP000280104"/>
    </source>
</evidence>
<gene>
    <name evidence="2" type="ORF">CAMPLR22A2D_LOCUS4441</name>
</gene>
<dbReference type="Proteomes" id="UP000280104">
    <property type="component" value="Chromosome II"/>
</dbReference>
<feature type="region of interest" description="Disordered" evidence="1">
    <location>
        <begin position="1"/>
        <end position="46"/>
    </location>
</feature>
<dbReference type="AlphaFoldDB" id="A0A7H4LMH8"/>